<dbReference type="InterPro" id="IPR022791">
    <property type="entry name" value="L-PG_synthase/AglD"/>
</dbReference>
<keyword evidence="9" id="KW-1185">Reference proteome</keyword>
<evidence type="ECO:0000256" key="4">
    <source>
        <dbReference type="ARBA" id="ARBA00022989"/>
    </source>
</evidence>
<keyword evidence="5 7" id="KW-0472">Membrane</keyword>
<evidence type="ECO:0000313" key="9">
    <source>
        <dbReference type="Proteomes" id="UP001448858"/>
    </source>
</evidence>
<feature type="transmembrane region" description="Helical" evidence="7">
    <location>
        <begin position="137"/>
        <end position="158"/>
    </location>
</feature>
<gene>
    <name evidence="8" type="ORF">AAE021_05230</name>
</gene>
<keyword evidence="3 7" id="KW-0812">Transmembrane</keyword>
<evidence type="ECO:0000313" key="8">
    <source>
        <dbReference type="EMBL" id="WZP16966.1"/>
    </source>
</evidence>
<dbReference type="Pfam" id="PF03706">
    <property type="entry name" value="LPG_synthase_TM"/>
    <property type="match status" value="1"/>
</dbReference>
<dbReference type="NCBIfam" id="TIGR00374">
    <property type="entry name" value="flippase-like domain"/>
    <property type="match status" value="1"/>
</dbReference>
<dbReference type="Proteomes" id="UP001448858">
    <property type="component" value="Chromosome"/>
</dbReference>
<evidence type="ECO:0000256" key="5">
    <source>
        <dbReference type="ARBA" id="ARBA00023136"/>
    </source>
</evidence>
<protein>
    <submittedName>
        <fullName evidence="8">Flippase-like domain-containing protein</fullName>
    </submittedName>
</protein>
<feature type="transmembrane region" description="Helical" evidence="7">
    <location>
        <begin position="320"/>
        <end position="338"/>
    </location>
</feature>
<dbReference type="EMBL" id="CP151657">
    <property type="protein sequence ID" value="WZP16966.1"/>
    <property type="molecule type" value="Genomic_DNA"/>
</dbReference>
<keyword evidence="2" id="KW-1003">Cell membrane</keyword>
<dbReference type="PANTHER" id="PTHR39087:SF2">
    <property type="entry name" value="UPF0104 MEMBRANE PROTEIN MJ1595"/>
    <property type="match status" value="1"/>
</dbReference>
<name>A0ABZ2ZZZ5_9MICC</name>
<evidence type="ECO:0000256" key="2">
    <source>
        <dbReference type="ARBA" id="ARBA00022475"/>
    </source>
</evidence>
<sequence>MTLHLRAAWARVRGSRLIRWVAALLAVVLVIEYIVLPQLVGSGNVAAALLRLPPVLVLFALALQALSQASYSLLTRAVLLGDERPGFFTLLRIDLCDLAINNTVPGGGATAAAARFRLLALCGVQSQNALSAATIQVVGSNLVLAGLFAVGLLAGHGGGGGGRYLSVAGTVVLVLLGISLIGLVVLDRQLNAAVRAARAAARAVRVIKQDSAEQFVRTIAAEVHLFRAEPRRLGAAVLLAATRYLLSAACLWVFVAAYGHVLDPGELLLAYSLANLVALAPLTPGGLGLVEGILVPMLVSFGAPDHVAVLGVLSWRVAQFWLPIPLGGLSYVSLRLGILRRTAAGKRVSQRTARKPPPRTAAPEPRSRGRRRAA</sequence>
<dbReference type="PANTHER" id="PTHR39087">
    <property type="entry name" value="UPF0104 MEMBRANE PROTEIN MJ1595"/>
    <property type="match status" value="1"/>
</dbReference>
<organism evidence="8 9">
    <name type="scientific">Arthrobacter citreus</name>
    <dbReference type="NCBI Taxonomy" id="1670"/>
    <lineage>
        <taxon>Bacteria</taxon>
        <taxon>Bacillati</taxon>
        <taxon>Actinomycetota</taxon>
        <taxon>Actinomycetes</taxon>
        <taxon>Micrococcales</taxon>
        <taxon>Micrococcaceae</taxon>
        <taxon>Arthrobacter</taxon>
    </lineage>
</organism>
<feature type="transmembrane region" description="Helical" evidence="7">
    <location>
        <begin position="20"/>
        <end position="40"/>
    </location>
</feature>
<accession>A0ABZ2ZZZ5</accession>
<comment type="subcellular location">
    <subcellularLocation>
        <location evidence="1">Cell membrane</location>
        <topology evidence="1">Multi-pass membrane protein</topology>
    </subcellularLocation>
</comment>
<evidence type="ECO:0000256" key="1">
    <source>
        <dbReference type="ARBA" id="ARBA00004651"/>
    </source>
</evidence>
<proteinExistence type="predicted"/>
<keyword evidence="4 7" id="KW-1133">Transmembrane helix</keyword>
<evidence type="ECO:0000256" key="6">
    <source>
        <dbReference type="SAM" id="MobiDB-lite"/>
    </source>
</evidence>
<feature type="transmembrane region" description="Helical" evidence="7">
    <location>
        <begin position="164"/>
        <end position="186"/>
    </location>
</feature>
<evidence type="ECO:0000256" key="7">
    <source>
        <dbReference type="SAM" id="Phobius"/>
    </source>
</evidence>
<feature type="transmembrane region" description="Helical" evidence="7">
    <location>
        <begin position="46"/>
        <end position="66"/>
    </location>
</feature>
<feature type="transmembrane region" description="Helical" evidence="7">
    <location>
        <begin position="233"/>
        <end position="255"/>
    </location>
</feature>
<feature type="region of interest" description="Disordered" evidence="6">
    <location>
        <begin position="347"/>
        <end position="374"/>
    </location>
</feature>
<evidence type="ECO:0000256" key="3">
    <source>
        <dbReference type="ARBA" id="ARBA00022692"/>
    </source>
</evidence>
<dbReference type="RefSeq" id="WP_342024565.1">
    <property type="nucleotide sequence ID" value="NZ_CP151657.1"/>
</dbReference>
<reference evidence="8 9" key="1">
    <citation type="submission" date="2024-04" db="EMBL/GenBank/DDBJ databases">
        <title>Arthrobacter sp. from Plains bison fecal sample.</title>
        <authorList>
            <person name="Ruzzini A."/>
        </authorList>
    </citation>
    <scope>NUCLEOTIDE SEQUENCE [LARGE SCALE GENOMIC DNA]</scope>
    <source>
        <strain evidence="8 9">EINP1</strain>
    </source>
</reference>
<feature type="compositionally biased region" description="Basic residues" evidence="6">
    <location>
        <begin position="348"/>
        <end position="357"/>
    </location>
</feature>